<evidence type="ECO:0000256" key="6">
    <source>
        <dbReference type="ARBA" id="ARBA00018638"/>
    </source>
</evidence>
<evidence type="ECO:0000256" key="14">
    <source>
        <dbReference type="ARBA" id="ARBA00022801"/>
    </source>
</evidence>
<evidence type="ECO:0000256" key="11">
    <source>
        <dbReference type="ARBA" id="ARBA00022676"/>
    </source>
</evidence>
<evidence type="ECO:0000256" key="15">
    <source>
        <dbReference type="ARBA" id="ARBA00022960"/>
    </source>
</evidence>
<dbReference type="GO" id="GO:0030288">
    <property type="term" value="C:outer membrane-bounded periplasmic space"/>
    <property type="evidence" value="ECO:0007669"/>
    <property type="project" value="TreeGrafter"/>
</dbReference>
<comment type="catalytic activity">
    <reaction evidence="23">
        <text>Preferential cleavage: (Ac)2-L-Lys-D-Ala-|-D-Ala. Also transpeptidation of peptidyl-alanyl moieties that are N-acyl substituents of D-alanine.</text>
        <dbReference type="EC" id="3.4.16.4"/>
    </reaction>
</comment>
<evidence type="ECO:0000256" key="1">
    <source>
        <dbReference type="ARBA" id="ARBA00004249"/>
    </source>
</evidence>
<dbReference type="Pfam" id="PF00912">
    <property type="entry name" value="Transgly"/>
    <property type="match status" value="1"/>
</dbReference>
<comment type="subcellular location">
    <subcellularLocation>
        <location evidence="1">Cell inner membrane</location>
        <topology evidence="1">Single-pass type II membrane protein</topology>
    </subcellularLocation>
</comment>
<evidence type="ECO:0000256" key="12">
    <source>
        <dbReference type="ARBA" id="ARBA00022679"/>
    </source>
</evidence>
<feature type="domain" description="Penicillin-binding protein transpeptidase" evidence="29">
    <location>
        <begin position="641"/>
        <end position="798"/>
    </location>
</feature>
<keyword evidence="33" id="KW-1185">Reference proteome</keyword>
<comment type="similarity">
    <text evidence="3">In the C-terminal section; belongs to the transpeptidase family.</text>
</comment>
<reference evidence="32 33" key="1">
    <citation type="journal article" date="2014" name="World J. Microbiol. Biotechnol.">
        <title>Biodiversity and physiological characteristics of Antarctic and Arctic lichens-associated bacteria.</title>
        <authorList>
            <person name="Lee Y.M."/>
            <person name="Kim E.H."/>
            <person name="Lee H.K."/>
            <person name="Hong S.G."/>
        </authorList>
    </citation>
    <scope>NUCLEOTIDE SEQUENCE [LARGE SCALE GENOMIC DNA]</scope>
    <source>
        <strain evidence="32 33">PAMC 26569</strain>
    </source>
</reference>
<dbReference type="InterPro" id="IPR036950">
    <property type="entry name" value="PBP_transglycosylase"/>
</dbReference>
<dbReference type="InterPro" id="IPR023346">
    <property type="entry name" value="Lysozyme-like_dom_sf"/>
</dbReference>
<keyword evidence="22" id="KW-0961">Cell wall biogenesis/degradation</keyword>
<dbReference type="GO" id="GO:0008658">
    <property type="term" value="F:penicillin binding"/>
    <property type="evidence" value="ECO:0007669"/>
    <property type="project" value="InterPro"/>
</dbReference>
<dbReference type="EC" id="3.4.16.4" evidence="5"/>
<evidence type="ECO:0000256" key="2">
    <source>
        <dbReference type="ARBA" id="ARBA00004752"/>
    </source>
</evidence>
<dbReference type="PANTHER" id="PTHR32282">
    <property type="entry name" value="BINDING PROTEIN TRANSPEPTIDASE, PUTATIVE-RELATED"/>
    <property type="match status" value="1"/>
</dbReference>
<dbReference type="InterPro" id="IPR001460">
    <property type="entry name" value="PCN-bd_Tpept"/>
</dbReference>
<dbReference type="FunFam" id="1.10.3810.10:FF:000003">
    <property type="entry name" value="Penicillin-binding protein 1a"/>
    <property type="match status" value="1"/>
</dbReference>
<evidence type="ECO:0000256" key="28">
    <source>
        <dbReference type="SAM" id="Phobius"/>
    </source>
</evidence>
<keyword evidence="21" id="KW-0511">Multifunctional enzyme</keyword>
<evidence type="ECO:0000256" key="17">
    <source>
        <dbReference type="ARBA" id="ARBA00022984"/>
    </source>
</evidence>
<evidence type="ECO:0000256" key="18">
    <source>
        <dbReference type="ARBA" id="ARBA00022989"/>
    </source>
</evidence>
<sequence length="931" mass="98892">MSGPYDRPTQPSPNAGRPVLDGRTPTSSDPRPVGRGPGGPGSRGPGGRGPGGPAPRRPRYRVVRKLAGASLALLLLVGGTSSLIVWRKYELLVADLPTVGVLRNYQPPVMSRIYSGDGRVIAELAAERRLFVPYSAIPEKVKAAFISTEDQNFYTHGGVDPLAILRAAFTDLEMMHKRRPLGASTITQQVARIMLLGSNARTFERKAKEAVLAIRIEQTLSKDRILEIYLNEIYLGAGAYGITAAAQTYFNKPLDQLDTAEAAFLGALPKSPTNYNPYHYPDAAKARRNFVLDRMADTHSITVADAEAGKLEPLIPTGFTRPGPVPGSEWFSEEVRRQLVDRYGQNQTMQGGLVVQTSLDPKLQDEATQDLRGGLMKYDRAHGGWRGAVTHLEGIGNIRASRPRKGHPDSSPTVNWETVLATVARPAGMLPEWRMAVVISPSLGTVGWLDDDESAAGGLGAPHNGTLNGDDMAWMRTYKSIKPGDVLMVEPTRTDTGKPGSTVRIRQIPQVEGALVSMDPTTGRVLALVGGWSFESSQFNRATQALRQPGSSFKPIVYLAGMMQGISPSQKFADAPYSNGNWHPNNYEMTFGGPTSLHDALRKSLNLVTIRLAAHIGMSTVAKLAIELHEVDAMPKVLPAALGAVETTVLRESGAYASIASGGKEVLPSLIDDVQDRDGHVIWRPAGLGVQAGSDPNQPPVLTDTRKQIADPASAFQVVQMMEAVLKPGGTGRQAGAGIDNQIAGKTGTTSDFRDAWFAGFAPNLLTVVWVGYDNPQSLGEKQDGDTVAGPIWNRFMKAALADRPKVDFRVPDGVTVMRYGDTIDAFKPGQEPGASRNLFAAKTVVEELGAGDTGAENLPDAESDMGNGASLAPIGPGASLDDTGRELGSPANPAQPGVTPAGQPGVLAAGSPNKAAAAASGGDIGMGGLY</sequence>
<evidence type="ECO:0000256" key="23">
    <source>
        <dbReference type="ARBA" id="ARBA00034000"/>
    </source>
</evidence>
<keyword evidence="19 28" id="KW-0472">Membrane</keyword>
<name>A0A6M8HL52_9PROT</name>
<gene>
    <name evidence="32" type="ORF">HN018_02470</name>
</gene>
<dbReference type="InterPro" id="IPR031376">
    <property type="entry name" value="PCB_OB"/>
</dbReference>
<dbReference type="Gene3D" id="1.10.3810.10">
    <property type="entry name" value="Biosynthetic peptidoglycan transglycosylase-like"/>
    <property type="match status" value="1"/>
</dbReference>
<evidence type="ECO:0000313" key="33">
    <source>
        <dbReference type="Proteomes" id="UP000500767"/>
    </source>
</evidence>
<dbReference type="GO" id="GO:0008955">
    <property type="term" value="F:peptidoglycan glycosyltransferase activity"/>
    <property type="evidence" value="ECO:0007669"/>
    <property type="project" value="UniProtKB-EC"/>
</dbReference>
<dbReference type="InterPro" id="IPR012338">
    <property type="entry name" value="Beta-lactam/transpept-like"/>
</dbReference>
<accession>A0A6M8HL52</accession>
<dbReference type="Gene3D" id="3.40.710.10">
    <property type="entry name" value="DD-peptidase/beta-lactamase superfamily"/>
    <property type="match status" value="2"/>
</dbReference>
<evidence type="ECO:0000259" key="29">
    <source>
        <dbReference type="Pfam" id="PF00905"/>
    </source>
</evidence>
<evidence type="ECO:0000256" key="7">
    <source>
        <dbReference type="ARBA" id="ARBA00022475"/>
    </source>
</evidence>
<protein>
    <recommendedName>
        <fullName evidence="6">Penicillin-binding protein 1A</fullName>
        <ecNumber evidence="24">2.4.99.28</ecNumber>
        <ecNumber evidence="5">3.4.16.4</ecNumber>
    </recommendedName>
</protein>
<dbReference type="PANTHER" id="PTHR32282:SF27">
    <property type="entry name" value="PENICILLIN-BINDING PROTEIN 1A"/>
    <property type="match status" value="1"/>
</dbReference>
<evidence type="ECO:0000256" key="16">
    <source>
        <dbReference type="ARBA" id="ARBA00022968"/>
    </source>
</evidence>
<dbReference type="GO" id="GO:0071555">
    <property type="term" value="P:cell wall organization"/>
    <property type="evidence" value="ECO:0007669"/>
    <property type="project" value="UniProtKB-KW"/>
</dbReference>
<dbReference type="GO" id="GO:0006508">
    <property type="term" value="P:proteolysis"/>
    <property type="evidence" value="ECO:0007669"/>
    <property type="project" value="UniProtKB-KW"/>
</dbReference>
<feature type="region of interest" description="Disordered" evidence="27">
    <location>
        <begin position="852"/>
        <end position="910"/>
    </location>
</feature>
<evidence type="ECO:0000256" key="10">
    <source>
        <dbReference type="ARBA" id="ARBA00022670"/>
    </source>
</evidence>
<keyword evidence="9" id="KW-0121">Carboxypeptidase</keyword>
<feature type="region of interest" description="Disordered" evidence="27">
    <location>
        <begin position="1"/>
        <end position="58"/>
    </location>
</feature>
<evidence type="ECO:0000313" key="32">
    <source>
        <dbReference type="EMBL" id="QKE89065.1"/>
    </source>
</evidence>
<feature type="domain" description="Penicillin-binding protein transpeptidase" evidence="29">
    <location>
        <begin position="513"/>
        <end position="624"/>
    </location>
</feature>
<dbReference type="SUPFAM" id="SSF53955">
    <property type="entry name" value="Lysozyme-like"/>
    <property type="match status" value="1"/>
</dbReference>
<dbReference type="GO" id="GO:0008360">
    <property type="term" value="P:regulation of cell shape"/>
    <property type="evidence" value="ECO:0007669"/>
    <property type="project" value="UniProtKB-KW"/>
</dbReference>
<dbReference type="EC" id="2.4.99.28" evidence="24"/>
<keyword evidence="20" id="KW-0046">Antibiotic resistance</keyword>
<keyword evidence="10" id="KW-0645">Protease</keyword>
<dbReference type="KEGG" id="lck:HN018_02470"/>
<dbReference type="GO" id="GO:0009002">
    <property type="term" value="F:serine-type D-Ala-D-Ala carboxypeptidase activity"/>
    <property type="evidence" value="ECO:0007669"/>
    <property type="project" value="UniProtKB-EC"/>
</dbReference>
<dbReference type="Pfam" id="PF00905">
    <property type="entry name" value="Transpeptidase"/>
    <property type="match status" value="2"/>
</dbReference>
<dbReference type="Proteomes" id="UP000500767">
    <property type="component" value="Chromosome"/>
</dbReference>
<proteinExistence type="inferred from homology"/>
<keyword evidence="14" id="KW-0378">Hydrolase</keyword>
<keyword evidence="16" id="KW-0735">Signal-anchor</keyword>
<feature type="transmembrane region" description="Helical" evidence="28">
    <location>
        <begin position="66"/>
        <end position="86"/>
    </location>
</feature>
<dbReference type="GO" id="GO:0005886">
    <property type="term" value="C:plasma membrane"/>
    <property type="evidence" value="ECO:0007669"/>
    <property type="project" value="UniProtKB-SubCell"/>
</dbReference>
<evidence type="ECO:0000256" key="20">
    <source>
        <dbReference type="ARBA" id="ARBA00023251"/>
    </source>
</evidence>
<comment type="pathway">
    <text evidence="26">Glycan biosynthesis.</text>
</comment>
<dbReference type="GO" id="GO:0009252">
    <property type="term" value="P:peptidoglycan biosynthetic process"/>
    <property type="evidence" value="ECO:0007669"/>
    <property type="project" value="UniProtKB-UniPathway"/>
</dbReference>
<dbReference type="SUPFAM" id="SSF56601">
    <property type="entry name" value="beta-lactamase/transpeptidase-like"/>
    <property type="match status" value="1"/>
</dbReference>
<evidence type="ECO:0000256" key="21">
    <source>
        <dbReference type="ARBA" id="ARBA00023268"/>
    </source>
</evidence>
<dbReference type="InterPro" id="IPR050396">
    <property type="entry name" value="Glycosyltr_51/Transpeptidase"/>
</dbReference>
<dbReference type="InterPro" id="IPR001264">
    <property type="entry name" value="Glyco_trans_51"/>
</dbReference>
<dbReference type="NCBIfam" id="TIGR02074">
    <property type="entry name" value="PBP_1a_fam"/>
    <property type="match status" value="1"/>
</dbReference>
<keyword evidence="12" id="KW-0808">Transferase</keyword>
<evidence type="ECO:0000256" key="4">
    <source>
        <dbReference type="ARBA" id="ARBA00007739"/>
    </source>
</evidence>
<dbReference type="UniPathway" id="UPA00219"/>
<dbReference type="GO" id="GO:0046677">
    <property type="term" value="P:response to antibiotic"/>
    <property type="evidence" value="ECO:0007669"/>
    <property type="project" value="UniProtKB-KW"/>
</dbReference>
<evidence type="ECO:0000259" key="31">
    <source>
        <dbReference type="Pfam" id="PF17092"/>
    </source>
</evidence>
<keyword evidence="7" id="KW-1003">Cell membrane</keyword>
<dbReference type="EMBL" id="CP053708">
    <property type="protein sequence ID" value="QKE89065.1"/>
    <property type="molecule type" value="Genomic_DNA"/>
</dbReference>
<evidence type="ECO:0000256" key="3">
    <source>
        <dbReference type="ARBA" id="ARBA00007090"/>
    </source>
</evidence>
<keyword evidence="13 28" id="KW-0812">Transmembrane</keyword>
<dbReference type="Pfam" id="PF17092">
    <property type="entry name" value="PCB_OB"/>
    <property type="match status" value="1"/>
</dbReference>
<evidence type="ECO:0000256" key="13">
    <source>
        <dbReference type="ARBA" id="ARBA00022692"/>
    </source>
</evidence>
<organism evidence="32 33">
    <name type="scientific">Lichenicola cladoniae</name>
    <dbReference type="NCBI Taxonomy" id="1484109"/>
    <lineage>
        <taxon>Bacteria</taxon>
        <taxon>Pseudomonadati</taxon>
        <taxon>Pseudomonadota</taxon>
        <taxon>Alphaproteobacteria</taxon>
        <taxon>Acetobacterales</taxon>
        <taxon>Acetobacteraceae</taxon>
        <taxon>Lichenicola</taxon>
    </lineage>
</organism>
<comment type="similarity">
    <text evidence="4">In the N-terminal section; belongs to the glycosyltransferase 51 family.</text>
</comment>
<evidence type="ECO:0000256" key="9">
    <source>
        <dbReference type="ARBA" id="ARBA00022645"/>
    </source>
</evidence>
<evidence type="ECO:0000256" key="19">
    <source>
        <dbReference type="ARBA" id="ARBA00023136"/>
    </source>
</evidence>
<keyword evidence="18 28" id="KW-1133">Transmembrane helix</keyword>
<feature type="domain" description="Penicillin-binding protein OB-like" evidence="31">
    <location>
        <begin position="385"/>
        <end position="511"/>
    </location>
</feature>
<keyword evidence="11" id="KW-0328">Glycosyltransferase</keyword>
<evidence type="ECO:0000256" key="24">
    <source>
        <dbReference type="ARBA" id="ARBA00044770"/>
    </source>
</evidence>
<keyword evidence="15" id="KW-0133">Cell shape</keyword>
<evidence type="ECO:0000259" key="30">
    <source>
        <dbReference type="Pfam" id="PF00912"/>
    </source>
</evidence>
<feature type="domain" description="Glycosyl transferase family 51" evidence="30">
    <location>
        <begin position="118"/>
        <end position="295"/>
    </location>
</feature>
<feature type="compositionally biased region" description="Gly residues" evidence="27">
    <location>
        <begin position="35"/>
        <end position="51"/>
    </location>
</feature>
<evidence type="ECO:0000256" key="22">
    <source>
        <dbReference type="ARBA" id="ARBA00023316"/>
    </source>
</evidence>
<keyword evidence="17" id="KW-0573">Peptidoglycan synthesis</keyword>
<keyword evidence="8" id="KW-0997">Cell inner membrane</keyword>
<evidence type="ECO:0000256" key="8">
    <source>
        <dbReference type="ARBA" id="ARBA00022519"/>
    </source>
</evidence>
<dbReference type="AlphaFoldDB" id="A0A6M8HL52"/>
<comment type="pathway">
    <text evidence="2">Cell wall biogenesis; peptidoglycan biosynthesis.</text>
</comment>
<evidence type="ECO:0000256" key="5">
    <source>
        <dbReference type="ARBA" id="ARBA00012448"/>
    </source>
</evidence>
<evidence type="ECO:0000256" key="25">
    <source>
        <dbReference type="ARBA" id="ARBA00049902"/>
    </source>
</evidence>
<comment type="catalytic activity">
    <reaction evidence="25">
        <text>[GlcNAc-(1-&gt;4)-Mur2Ac(oyl-L-Ala-gamma-D-Glu-L-Lys-D-Ala-D-Ala)](n)-di-trans,octa-cis-undecaprenyl diphosphate + beta-D-GlcNAc-(1-&gt;4)-Mur2Ac(oyl-L-Ala-gamma-D-Glu-L-Lys-D-Ala-D-Ala)-di-trans,octa-cis-undecaprenyl diphosphate = [GlcNAc-(1-&gt;4)-Mur2Ac(oyl-L-Ala-gamma-D-Glu-L-Lys-D-Ala-D-Ala)](n+1)-di-trans,octa-cis-undecaprenyl diphosphate + di-trans,octa-cis-undecaprenyl diphosphate + H(+)</text>
        <dbReference type="Rhea" id="RHEA:23708"/>
        <dbReference type="Rhea" id="RHEA-COMP:9602"/>
        <dbReference type="Rhea" id="RHEA-COMP:9603"/>
        <dbReference type="ChEBI" id="CHEBI:15378"/>
        <dbReference type="ChEBI" id="CHEBI:58405"/>
        <dbReference type="ChEBI" id="CHEBI:60033"/>
        <dbReference type="ChEBI" id="CHEBI:78435"/>
        <dbReference type="EC" id="2.4.99.28"/>
    </reaction>
</comment>
<evidence type="ECO:0000256" key="26">
    <source>
        <dbReference type="ARBA" id="ARBA00060592"/>
    </source>
</evidence>
<evidence type="ECO:0000256" key="27">
    <source>
        <dbReference type="SAM" id="MobiDB-lite"/>
    </source>
</evidence>